<dbReference type="InterPro" id="IPR025664">
    <property type="entry name" value="Spore_III_AC/AD"/>
</dbReference>
<dbReference type="Proteomes" id="UP000822142">
    <property type="component" value="Unassembled WGS sequence"/>
</dbReference>
<accession>A0ABX2I3L5</accession>
<protein>
    <submittedName>
        <fullName evidence="2">Stage III sporulation protein AD</fullName>
    </submittedName>
</protein>
<reference evidence="2 3" key="1">
    <citation type="journal article" date="2020" name="Cell Host Microbe">
        <title>Functional and Genomic Variation between Human-Derived Isolates of Lachnospiraceae Reveals Inter- and Intra-Species Diversity.</title>
        <authorList>
            <person name="Sorbara M.T."/>
            <person name="Littmann E.R."/>
            <person name="Fontana E."/>
            <person name="Moody T.U."/>
            <person name="Kohout C.E."/>
            <person name="Gjonbalaj M."/>
            <person name="Eaton V."/>
            <person name="Seok R."/>
            <person name="Leiner I.M."/>
            <person name="Pamer E.G."/>
        </authorList>
    </citation>
    <scope>NUCLEOTIDE SEQUENCE [LARGE SCALE GENOMIC DNA]</scope>
    <source>
        <strain evidence="2 3">MSK.15.26</strain>
    </source>
</reference>
<keyword evidence="3" id="KW-1185">Reference proteome</keyword>
<evidence type="ECO:0000313" key="2">
    <source>
        <dbReference type="EMBL" id="NSJ84900.1"/>
    </source>
</evidence>
<dbReference type="Pfam" id="PF06686">
    <property type="entry name" value="SpoIIIAC"/>
    <property type="match status" value="2"/>
</dbReference>
<keyword evidence="1" id="KW-0472">Membrane</keyword>
<keyword evidence="1" id="KW-0812">Transmembrane</keyword>
<comment type="caution">
    <text evidence="2">The sequence shown here is derived from an EMBL/GenBank/DDBJ whole genome shotgun (WGS) entry which is preliminary data.</text>
</comment>
<name>A0ABX2I3L5_BLAHA</name>
<feature type="transmembrane region" description="Helical" evidence="1">
    <location>
        <begin position="102"/>
        <end position="120"/>
    </location>
</feature>
<feature type="transmembrane region" description="Helical" evidence="1">
    <location>
        <begin position="29"/>
        <end position="51"/>
    </location>
</feature>
<proteinExistence type="predicted"/>
<evidence type="ECO:0000256" key="1">
    <source>
        <dbReference type="SAM" id="Phobius"/>
    </source>
</evidence>
<dbReference type="EMBL" id="JAAITA010000001">
    <property type="protein sequence ID" value="NSJ84900.1"/>
    <property type="molecule type" value="Genomic_DNA"/>
</dbReference>
<keyword evidence="1" id="KW-1133">Transmembrane helix</keyword>
<evidence type="ECO:0000313" key="3">
    <source>
        <dbReference type="Proteomes" id="UP000822142"/>
    </source>
</evidence>
<dbReference type="RefSeq" id="WP_173747369.1">
    <property type="nucleotide sequence ID" value="NZ_JAAITA010000001.1"/>
</dbReference>
<sequence length="128" mass="14080">MEVLKVVMLGMTGMLLGILLKGTRPEYSVYLSLAAGICIFSYMTGKLSYLFSSVLKIQEYLPVDAQYLETLLKMIGITYVSEFAAGICKDAGYGAIASQIDIFARLYIMVLSMPVLLALMETIHSFLA</sequence>
<gene>
    <name evidence="2" type="ORF">G5A70_01585</name>
</gene>
<organism evidence="2 3">
    <name type="scientific">Blautia hansenii</name>
    <name type="common">Ruminococcus hansenii</name>
    <dbReference type="NCBI Taxonomy" id="1322"/>
    <lineage>
        <taxon>Bacteria</taxon>
        <taxon>Bacillati</taxon>
        <taxon>Bacillota</taxon>
        <taxon>Clostridia</taxon>
        <taxon>Lachnospirales</taxon>
        <taxon>Lachnospiraceae</taxon>
        <taxon>Blautia</taxon>
    </lineage>
</organism>